<gene>
    <name evidence="1" type="ORF">DAPPUDRAFT_256514</name>
</gene>
<dbReference type="HOGENOM" id="CLU_2760359_0_0_1"/>
<dbReference type="InParanoid" id="E9HBJ2"/>
<dbReference type="PhylomeDB" id="E9HBJ2"/>
<proteinExistence type="predicted"/>
<evidence type="ECO:0000313" key="2">
    <source>
        <dbReference type="Proteomes" id="UP000000305"/>
    </source>
</evidence>
<name>E9HBJ2_DAPPU</name>
<dbReference type="Proteomes" id="UP000000305">
    <property type="component" value="Unassembled WGS sequence"/>
</dbReference>
<dbReference type="EMBL" id="GL732616">
    <property type="protein sequence ID" value="EFX70907.1"/>
    <property type="molecule type" value="Genomic_DNA"/>
</dbReference>
<organism evidence="1 2">
    <name type="scientific">Daphnia pulex</name>
    <name type="common">Water flea</name>
    <dbReference type="NCBI Taxonomy" id="6669"/>
    <lineage>
        <taxon>Eukaryota</taxon>
        <taxon>Metazoa</taxon>
        <taxon>Ecdysozoa</taxon>
        <taxon>Arthropoda</taxon>
        <taxon>Crustacea</taxon>
        <taxon>Branchiopoda</taxon>
        <taxon>Diplostraca</taxon>
        <taxon>Cladocera</taxon>
        <taxon>Anomopoda</taxon>
        <taxon>Daphniidae</taxon>
        <taxon>Daphnia</taxon>
    </lineage>
</organism>
<dbReference type="KEGG" id="dpx:DAPPUDRAFT_256514"/>
<sequence length="77" mass="8888">MASESATFDRQDKILELELTGDQENIQSLLLKHSNYDHHIPTSSLGLKCWQEAMDLREPLLSKTPHISFRFLALYKS</sequence>
<reference evidence="1 2" key="1">
    <citation type="journal article" date="2011" name="Science">
        <title>The ecoresponsive genome of Daphnia pulex.</title>
        <authorList>
            <person name="Colbourne J.K."/>
            <person name="Pfrender M.E."/>
            <person name="Gilbert D."/>
            <person name="Thomas W.K."/>
            <person name="Tucker A."/>
            <person name="Oakley T.H."/>
            <person name="Tokishita S."/>
            <person name="Aerts A."/>
            <person name="Arnold G.J."/>
            <person name="Basu M.K."/>
            <person name="Bauer D.J."/>
            <person name="Caceres C.E."/>
            <person name="Carmel L."/>
            <person name="Casola C."/>
            <person name="Choi J.H."/>
            <person name="Detter J.C."/>
            <person name="Dong Q."/>
            <person name="Dusheyko S."/>
            <person name="Eads B.D."/>
            <person name="Frohlich T."/>
            <person name="Geiler-Samerotte K.A."/>
            <person name="Gerlach D."/>
            <person name="Hatcher P."/>
            <person name="Jogdeo S."/>
            <person name="Krijgsveld J."/>
            <person name="Kriventseva E.V."/>
            <person name="Kultz D."/>
            <person name="Laforsch C."/>
            <person name="Lindquist E."/>
            <person name="Lopez J."/>
            <person name="Manak J.R."/>
            <person name="Muller J."/>
            <person name="Pangilinan J."/>
            <person name="Patwardhan R.P."/>
            <person name="Pitluck S."/>
            <person name="Pritham E.J."/>
            <person name="Rechtsteiner A."/>
            <person name="Rho M."/>
            <person name="Rogozin I.B."/>
            <person name="Sakarya O."/>
            <person name="Salamov A."/>
            <person name="Schaack S."/>
            <person name="Shapiro H."/>
            <person name="Shiga Y."/>
            <person name="Skalitzky C."/>
            <person name="Smith Z."/>
            <person name="Souvorov A."/>
            <person name="Sung W."/>
            <person name="Tang Z."/>
            <person name="Tsuchiya D."/>
            <person name="Tu H."/>
            <person name="Vos H."/>
            <person name="Wang M."/>
            <person name="Wolf Y.I."/>
            <person name="Yamagata H."/>
            <person name="Yamada T."/>
            <person name="Ye Y."/>
            <person name="Shaw J.R."/>
            <person name="Andrews J."/>
            <person name="Crease T.J."/>
            <person name="Tang H."/>
            <person name="Lucas S.M."/>
            <person name="Robertson H.M."/>
            <person name="Bork P."/>
            <person name="Koonin E.V."/>
            <person name="Zdobnov E.M."/>
            <person name="Grigoriev I.V."/>
            <person name="Lynch M."/>
            <person name="Boore J.L."/>
        </authorList>
    </citation>
    <scope>NUCLEOTIDE SEQUENCE [LARGE SCALE GENOMIC DNA]</scope>
</reference>
<accession>E9HBJ2</accession>
<keyword evidence="2" id="KW-1185">Reference proteome</keyword>
<evidence type="ECO:0000313" key="1">
    <source>
        <dbReference type="EMBL" id="EFX70907.1"/>
    </source>
</evidence>
<dbReference type="AlphaFoldDB" id="E9HBJ2"/>
<protein>
    <submittedName>
        <fullName evidence="1">Uncharacterized protein</fullName>
    </submittedName>
</protein>